<sequence length="240" mass="26493">MALKIGLVAGVTGVSIATPILLNRKGANSYVVTSLTDSFQSSSLGEESRTEEGTGLGGRDSEALQRQQEIGTDNSHNQTISTPSQLTSDNFDKTCFEVPATSDSDENMQLLTCFDTSNLERANREDTPEFDNLFHLYNKETKDNPEQIAGKLKWNSETQKISFNLSDDSSPSQYIFTVQRDNWEIKLGNSENLKSECTIFGVTSKDSEGIADYWLACGSDSSDFSPDEPQGIKLTSWKKQ</sequence>
<reference evidence="2 3" key="1">
    <citation type="journal article" date="2012" name="J. Bacteriol.">
        <title>Complete genome sequence of Mycoplasma wenyonii strain Massachusetts.</title>
        <authorList>
            <person name="Dos Santos A.P."/>
            <person name="Guimaraes A.M."/>
            <person name="do Nascimento N.C."/>
            <person name="Sanmiguel P.J."/>
            <person name="Messick J.B."/>
        </authorList>
    </citation>
    <scope>NUCLEOTIDE SEQUENCE [LARGE SCALE GENOMIC DNA]</scope>
    <source>
        <strain evidence="2 3">Massachusetts</strain>
    </source>
</reference>
<dbReference type="AlphaFoldDB" id="I6ZJ41"/>
<evidence type="ECO:0000256" key="1">
    <source>
        <dbReference type="SAM" id="MobiDB-lite"/>
    </source>
</evidence>
<dbReference type="HOGENOM" id="CLU_1155432_0_0_14"/>
<gene>
    <name evidence="2" type="ordered locus">WEN_02215</name>
</gene>
<accession>I6ZJ41</accession>
<evidence type="ECO:0000313" key="3">
    <source>
        <dbReference type="Proteomes" id="UP000009005"/>
    </source>
</evidence>
<dbReference type="EMBL" id="CP003703">
    <property type="protein sequence ID" value="AFN65230.1"/>
    <property type="molecule type" value="Genomic_DNA"/>
</dbReference>
<feature type="region of interest" description="Disordered" evidence="1">
    <location>
        <begin position="41"/>
        <end position="63"/>
    </location>
</feature>
<keyword evidence="3" id="KW-1185">Reference proteome</keyword>
<organism evidence="2 3">
    <name type="scientific">Mycoplasma wenyonii (strain Massachusetts)</name>
    <name type="common">Eperythrozoon wenyonii</name>
    <dbReference type="NCBI Taxonomy" id="1197325"/>
    <lineage>
        <taxon>Bacteria</taxon>
        <taxon>Bacillati</taxon>
        <taxon>Mycoplasmatota</taxon>
        <taxon>Mollicutes</taxon>
        <taxon>Mycoplasmataceae</taxon>
        <taxon>Mycoplasma</taxon>
    </lineage>
</organism>
<dbReference type="Proteomes" id="UP000009005">
    <property type="component" value="Chromosome"/>
</dbReference>
<evidence type="ECO:0000313" key="2">
    <source>
        <dbReference type="EMBL" id="AFN65230.1"/>
    </source>
</evidence>
<dbReference type="STRING" id="1197325.WEN_02215"/>
<protein>
    <submittedName>
        <fullName evidence="2">Uncharacterized protein</fullName>
    </submittedName>
</protein>
<dbReference type="KEGG" id="mwe:WEN_02215"/>
<proteinExistence type="predicted"/>
<feature type="region of interest" description="Disordered" evidence="1">
    <location>
        <begin position="220"/>
        <end position="240"/>
    </location>
</feature>
<name>I6ZJ41_MYCWM</name>
<dbReference type="PATRIC" id="fig|1197325.3.peg.476"/>